<evidence type="ECO:0000313" key="2">
    <source>
        <dbReference type="EMBL" id="MBF4768917.1"/>
    </source>
</evidence>
<dbReference type="EMBL" id="JADKPO010000018">
    <property type="protein sequence ID" value="MBF4768917.1"/>
    <property type="molecule type" value="Genomic_DNA"/>
</dbReference>
<reference evidence="2" key="1">
    <citation type="submission" date="2020-11" db="EMBL/GenBank/DDBJ databases">
        <title>Nocardioides cynanchi sp. nov., isolated from soil of rhizosphere of Cynanchum wilfordii.</title>
        <authorList>
            <person name="Lee J.-S."/>
            <person name="Suh M.K."/>
            <person name="Kim J.-S."/>
        </authorList>
    </citation>
    <scope>NUCLEOTIDE SEQUENCE</scope>
    <source>
        <strain evidence="2">KCTC 19276</strain>
    </source>
</reference>
<feature type="transmembrane region" description="Helical" evidence="1">
    <location>
        <begin position="195"/>
        <end position="214"/>
    </location>
</feature>
<comment type="caution">
    <text evidence="2">The sequence shown here is derived from an EMBL/GenBank/DDBJ whole genome shotgun (WGS) entry which is preliminary data.</text>
</comment>
<keyword evidence="1" id="KW-1133">Transmembrane helix</keyword>
<keyword evidence="3" id="KW-1185">Reference proteome</keyword>
<dbReference type="RefSeq" id="WP_194697060.1">
    <property type="nucleotide sequence ID" value="NZ_JADKPO010000018.1"/>
</dbReference>
<proteinExistence type="predicted"/>
<evidence type="ECO:0000256" key="1">
    <source>
        <dbReference type="SAM" id="Phobius"/>
    </source>
</evidence>
<feature type="transmembrane region" description="Helical" evidence="1">
    <location>
        <begin position="226"/>
        <end position="247"/>
    </location>
</feature>
<sequence length="264" mass="28789">MDPVAIVADVTEMETRPPAHPANVEALEARGFRVLGRFATLSGPSRYDNAYSRPERARLEAWRNRPAATVLVAPDGTAFAGVDTFGEAPLLRLRTELDDGTVVETIGTERRGALVPRRGDPFAGFSVTATPDHPVRLIEDPSPDAVIAAHHEHVAEVVGRLDAQPLRHADRDHALRLATKAADQMTRIRDRTAALIRRTVLVVVIPIGLLWLWVELSSGMSVGSALLMDLLLIPVVLLVVLLVLLVVGRSPRRRPPLNPSTGRR</sequence>
<keyword evidence="1" id="KW-0812">Transmembrane</keyword>
<evidence type="ECO:0000313" key="3">
    <source>
        <dbReference type="Proteomes" id="UP000660668"/>
    </source>
</evidence>
<dbReference type="Proteomes" id="UP000660668">
    <property type="component" value="Unassembled WGS sequence"/>
</dbReference>
<keyword evidence="1" id="KW-0472">Membrane</keyword>
<protein>
    <submittedName>
        <fullName evidence="2">Uncharacterized protein</fullName>
    </submittedName>
</protein>
<name>A0A930VLL6_9ACTN</name>
<dbReference type="AlphaFoldDB" id="A0A930VLL6"/>
<gene>
    <name evidence="2" type="ORF">ISU10_14215</name>
</gene>
<accession>A0A930VLL6</accession>
<organism evidence="2 3">
    <name type="scientific">Nocardioides agariphilus</name>
    <dbReference type="NCBI Taxonomy" id="433664"/>
    <lineage>
        <taxon>Bacteria</taxon>
        <taxon>Bacillati</taxon>
        <taxon>Actinomycetota</taxon>
        <taxon>Actinomycetes</taxon>
        <taxon>Propionibacteriales</taxon>
        <taxon>Nocardioidaceae</taxon>
        <taxon>Nocardioides</taxon>
    </lineage>
</organism>